<keyword evidence="3" id="KW-1185">Reference proteome</keyword>
<feature type="compositionally biased region" description="Basic and acidic residues" evidence="1">
    <location>
        <begin position="111"/>
        <end position="121"/>
    </location>
</feature>
<protein>
    <recommendedName>
        <fullName evidence="4">Septum formation initiator</fullName>
    </recommendedName>
</protein>
<dbReference type="AlphaFoldDB" id="A0A7W7VH86"/>
<evidence type="ECO:0000256" key="1">
    <source>
        <dbReference type="SAM" id="MobiDB-lite"/>
    </source>
</evidence>
<evidence type="ECO:0008006" key="4">
    <source>
        <dbReference type="Google" id="ProtNLM"/>
    </source>
</evidence>
<accession>A0A7W7VH86</accession>
<reference evidence="2 3" key="1">
    <citation type="submission" date="2020-08" db="EMBL/GenBank/DDBJ databases">
        <title>Genomic Encyclopedia of Type Strains, Phase III (KMG-III): the genomes of soil and plant-associated and newly described type strains.</title>
        <authorList>
            <person name="Whitman W."/>
        </authorList>
    </citation>
    <scope>NUCLEOTIDE SEQUENCE [LARGE SCALE GENOMIC DNA]</scope>
    <source>
        <strain evidence="2 3">CECT 8960</strain>
    </source>
</reference>
<dbReference type="Proteomes" id="UP000520767">
    <property type="component" value="Unassembled WGS sequence"/>
</dbReference>
<feature type="region of interest" description="Disordered" evidence="1">
    <location>
        <begin position="37"/>
        <end position="79"/>
    </location>
</feature>
<feature type="region of interest" description="Disordered" evidence="1">
    <location>
        <begin position="96"/>
        <end position="121"/>
    </location>
</feature>
<organism evidence="2 3">
    <name type="scientific">Actinophytocola algeriensis</name>
    <dbReference type="NCBI Taxonomy" id="1768010"/>
    <lineage>
        <taxon>Bacteria</taxon>
        <taxon>Bacillati</taxon>
        <taxon>Actinomycetota</taxon>
        <taxon>Actinomycetes</taxon>
        <taxon>Pseudonocardiales</taxon>
        <taxon>Pseudonocardiaceae</taxon>
    </lineage>
</organism>
<evidence type="ECO:0000313" key="2">
    <source>
        <dbReference type="EMBL" id="MBB4909944.1"/>
    </source>
</evidence>
<gene>
    <name evidence="2" type="ORF">FHR82_006202</name>
</gene>
<dbReference type="EMBL" id="JACHJQ010000006">
    <property type="protein sequence ID" value="MBB4909944.1"/>
    <property type="molecule type" value="Genomic_DNA"/>
</dbReference>
<comment type="caution">
    <text evidence="2">The sequence shown here is derived from an EMBL/GenBank/DDBJ whole genome shotgun (WGS) entry which is preliminary data.</text>
</comment>
<evidence type="ECO:0000313" key="3">
    <source>
        <dbReference type="Proteomes" id="UP000520767"/>
    </source>
</evidence>
<name>A0A7W7VH86_9PSEU</name>
<sequence>MRLTTGFALWVVAAVAATAVGLVAVSAIGTDIFGAGQDPLSQSEVDDLLASRPSSPPAATTSSTPPPPEEKTTKTEGGTVIARCEGALVRIMSASPAQGFRVDPDDDEVDDHPSVKFQSGEREIEVRLRCVDGTPSAEIRYDD</sequence>
<dbReference type="RefSeq" id="WP_184813987.1">
    <property type="nucleotide sequence ID" value="NZ_JACHJQ010000006.1"/>
</dbReference>
<proteinExistence type="predicted"/>